<feature type="transmembrane region" description="Helical" evidence="1">
    <location>
        <begin position="302"/>
        <end position="324"/>
    </location>
</feature>
<name>A0A931H5A2_9BURK</name>
<evidence type="ECO:0000256" key="1">
    <source>
        <dbReference type="SAM" id="Phobius"/>
    </source>
</evidence>
<keyword evidence="1" id="KW-1133">Transmembrane helix</keyword>
<dbReference type="InterPro" id="IPR006976">
    <property type="entry name" value="VanZ-like"/>
</dbReference>
<proteinExistence type="predicted"/>
<feature type="transmembrane region" description="Helical" evidence="1">
    <location>
        <begin position="273"/>
        <end position="295"/>
    </location>
</feature>
<protein>
    <submittedName>
        <fullName evidence="3">VanZ family protein</fullName>
    </submittedName>
</protein>
<comment type="caution">
    <text evidence="3">The sequence shown here is derived from an EMBL/GenBank/DDBJ whole genome shotgun (WGS) entry which is preliminary data.</text>
</comment>
<dbReference type="AlphaFoldDB" id="A0A931H5A2"/>
<feature type="transmembrane region" description="Helical" evidence="1">
    <location>
        <begin position="214"/>
        <end position="235"/>
    </location>
</feature>
<evidence type="ECO:0000313" key="3">
    <source>
        <dbReference type="EMBL" id="MBG9388737.1"/>
    </source>
</evidence>
<dbReference type="EMBL" id="JADWYS010000001">
    <property type="protein sequence ID" value="MBG9388737.1"/>
    <property type="molecule type" value="Genomic_DNA"/>
</dbReference>
<accession>A0A931H5A2</accession>
<feature type="transmembrane region" description="Helical" evidence="1">
    <location>
        <begin position="160"/>
        <end position="180"/>
    </location>
</feature>
<gene>
    <name evidence="3" type="ORF">I5803_11950</name>
</gene>
<keyword evidence="1" id="KW-0812">Transmembrane</keyword>
<dbReference type="Proteomes" id="UP000651050">
    <property type="component" value="Unassembled WGS sequence"/>
</dbReference>
<feature type="transmembrane region" description="Helical" evidence="1">
    <location>
        <begin position="83"/>
        <end position="106"/>
    </location>
</feature>
<feature type="transmembrane region" description="Helical" evidence="1">
    <location>
        <begin position="7"/>
        <end position="26"/>
    </location>
</feature>
<sequence>MHKSSAWPLSQAYVALVFYASLYPFSGWRDQGIAPWEFLWAAWPKYWTGFDIAVNISGYVPLGFLLALSFLRRGSPGDRQVSTWAAITVSTAAAAVLSFCMESLQTYLPARVPSNVDFGLNTVGALLGAVAAAALEFAGGIDRWDRVRGRWFVDDARGGLVLLALWPFALLFPAAVPLGLGQVFERVEAALVDWVMDTPFLEWVPVRDVELQPLAPGVELLCVALGMLVPCLLGFSVMRSVMRRTALAVCALGVGILATALSAALSWGPSHAWAWLSLPVQIGLGFGFALALMALPLPRRGCAALVILALVLHLSLLNQAPASAYFAQTLQTWEQGRFIRFNGLAQWLGWLWPYAALVYVLVRVSRAEPQNRIGA</sequence>
<feature type="transmembrane region" description="Helical" evidence="1">
    <location>
        <begin position="247"/>
        <end position="267"/>
    </location>
</feature>
<feature type="transmembrane region" description="Helical" evidence="1">
    <location>
        <begin position="46"/>
        <end position="71"/>
    </location>
</feature>
<keyword evidence="1" id="KW-0472">Membrane</keyword>
<feature type="domain" description="VanZ-like" evidence="2">
    <location>
        <begin position="20"/>
        <end position="133"/>
    </location>
</feature>
<organism evidence="3 4">
    <name type="scientific">Caenimonas aquaedulcis</name>
    <dbReference type="NCBI Taxonomy" id="2793270"/>
    <lineage>
        <taxon>Bacteria</taxon>
        <taxon>Pseudomonadati</taxon>
        <taxon>Pseudomonadota</taxon>
        <taxon>Betaproteobacteria</taxon>
        <taxon>Burkholderiales</taxon>
        <taxon>Comamonadaceae</taxon>
        <taxon>Caenimonas</taxon>
    </lineage>
</organism>
<evidence type="ECO:0000313" key="4">
    <source>
        <dbReference type="Proteomes" id="UP000651050"/>
    </source>
</evidence>
<keyword evidence="4" id="KW-1185">Reference proteome</keyword>
<feature type="transmembrane region" description="Helical" evidence="1">
    <location>
        <begin position="344"/>
        <end position="362"/>
    </location>
</feature>
<dbReference type="Pfam" id="PF04892">
    <property type="entry name" value="VanZ"/>
    <property type="match status" value="1"/>
</dbReference>
<dbReference type="RefSeq" id="WP_196986578.1">
    <property type="nucleotide sequence ID" value="NZ_JADWYS010000001.1"/>
</dbReference>
<feature type="transmembrane region" description="Helical" evidence="1">
    <location>
        <begin position="118"/>
        <end position="139"/>
    </location>
</feature>
<evidence type="ECO:0000259" key="2">
    <source>
        <dbReference type="Pfam" id="PF04892"/>
    </source>
</evidence>
<reference evidence="3" key="1">
    <citation type="submission" date="2020-11" db="EMBL/GenBank/DDBJ databases">
        <title>Bacterial whole genome sequence for Caenimonas sp. DR4.4.</title>
        <authorList>
            <person name="Le V."/>
            <person name="Ko S.-R."/>
            <person name="Ahn C.-Y."/>
            <person name="Oh H.-M."/>
        </authorList>
    </citation>
    <scope>NUCLEOTIDE SEQUENCE</scope>
    <source>
        <strain evidence="3">DR4.4</strain>
    </source>
</reference>